<dbReference type="EC" id="4.4.1.20" evidence="15"/>
<dbReference type="EMBL" id="LT934117">
    <property type="protein sequence ID" value="VAH95173.1"/>
    <property type="molecule type" value="Genomic_DNA"/>
</dbReference>
<comment type="catalytic activity">
    <reaction evidence="16">
        <text>leukotriene C4 = leukotriene A4 + glutathione</text>
        <dbReference type="Rhea" id="RHEA:17617"/>
        <dbReference type="ChEBI" id="CHEBI:57463"/>
        <dbReference type="ChEBI" id="CHEBI:57925"/>
        <dbReference type="ChEBI" id="CHEBI:57973"/>
        <dbReference type="EC" id="4.4.1.20"/>
    </reaction>
    <physiologicalReaction direction="right-to-left" evidence="16">
        <dbReference type="Rhea" id="RHEA:17619"/>
    </physiologicalReaction>
</comment>
<keyword evidence="10" id="KW-0564">Palmitate</keyword>
<dbReference type="Gramene" id="TRITD4Av1G193630.1">
    <property type="protein sequence ID" value="TRITD4Av1G193630.1"/>
    <property type="gene ID" value="TRITD4Av1G193630"/>
</dbReference>
<evidence type="ECO:0000256" key="6">
    <source>
        <dbReference type="ARBA" id="ARBA00023002"/>
    </source>
</evidence>
<feature type="transmembrane region" description="Helical" evidence="21">
    <location>
        <begin position="12"/>
        <end position="30"/>
    </location>
</feature>
<dbReference type="FunFam" id="1.20.120.550:FF:000004">
    <property type="entry name" value="Microsomal glutathione S-transferase 3"/>
    <property type="match status" value="1"/>
</dbReference>
<sequence>MAVSVELPKEYGYVVLTVVAYAFLNFWMSFQVGAARKKYKVFYPTMYATESENKDAKPFNCVQRGHQNSIEMMPLFFATLLLGGLQHPVVAAALGLLYTVARFFYFKGYATGVPENRFGELCRGLNFPAIMGLIICTASFGINLVIREAI</sequence>
<evidence type="ECO:0000256" key="12">
    <source>
        <dbReference type="ARBA" id="ARBA00023288"/>
    </source>
</evidence>
<keyword evidence="12" id="KW-0449">Lipoprotein</keyword>
<evidence type="ECO:0000313" key="23">
    <source>
        <dbReference type="Proteomes" id="UP000324705"/>
    </source>
</evidence>
<keyword evidence="8" id="KW-0496">Mitochondrion</keyword>
<dbReference type="InterPro" id="IPR001129">
    <property type="entry name" value="Membr-assoc_MAPEG"/>
</dbReference>
<dbReference type="GO" id="GO:0004364">
    <property type="term" value="F:glutathione transferase activity"/>
    <property type="evidence" value="ECO:0007669"/>
    <property type="project" value="TreeGrafter"/>
</dbReference>
<dbReference type="Proteomes" id="UP000324705">
    <property type="component" value="Chromosome 4A"/>
</dbReference>
<evidence type="ECO:0000256" key="18">
    <source>
        <dbReference type="ARBA" id="ARBA00069748"/>
    </source>
</evidence>
<dbReference type="InterPro" id="IPR050997">
    <property type="entry name" value="MAPEG"/>
</dbReference>
<dbReference type="GO" id="GO:0006629">
    <property type="term" value="P:lipid metabolic process"/>
    <property type="evidence" value="ECO:0007669"/>
    <property type="project" value="UniProtKB-KW"/>
</dbReference>
<evidence type="ECO:0000256" key="13">
    <source>
        <dbReference type="ARBA" id="ARBA00037884"/>
    </source>
</evidence>
<evidence type="ECO:0000313" key="22">
    <source>
        <dbReference type="EMBL" id="VAH95173.1"/>
    </source>
</evidence>
<keyword evidence="3 21" id="KW-0812">Transmembrane</keyword>
<dbReference type="GO" id="GO:0005635">
    <property type="term" value="C:nuclear envelope"/>
    <property type="evidence" value="ECO:0007669"/>
    <property type="project" value="TreeGrafter"/>
</dbReference>
<feature type="transmembrane region" description="Helical" evidence="21">
    <location>
        <begin position="125"/>
        <end position="146"/>
    </location>
</feature>
<keyword evidence="9 21" id="KW-0472">Membrane</keyword>
<evidence type="ECO:0000256" key="1">
    <source>
        <dbReference type="ARBA" id="ARBA00004374"/>
    </source>
</evidence>
<dbReference type="Pfam" id="PF01124">
    <property type="entry name" value="MAPEG"/>
    <property type="match status" value="1"/>
</dbReference>
<evidence type="ECO:0000256" key="3">
    <source>
        <dbReference type="ARBA" id="ARBA00022692"/>
    </source>
</evidence>
<dbReference type="GO" id="GO:0004602">
    <property type="term" value="F:glutathione peroxidase activity"/>
    <property type="evidence" value="ECO:0007669"/>
    <property type="project" value="TreeGrafter"/>
</dbReference>
<evidence type="ECO:0000256" key="8">
    <source>
        <dbReference type="ARBA" id="ARBA00023128"/>
    </source>
</evidence>
<evidence type="ECO:0000256" key="21">
    <source>
        <dbReference type="SAM" id="Phobius"/>
    </source>
</evidence>
<dbReference type="GO" id="GO:0005783">
    <property type="term" value="C:endoplasmic reticulum"/>
    <property type="evidence" value="ECO:0007669"/>
    <property type="project" value="TreeGrafter"/>
</dbReference>
<protein>
    <recommendedName>
        <fullName evidence="18">Glutathione S-transferase 3, mitochondrial</fullName>
        <ecNumber evidence="15">4.4.1.20</ecNumber>
    </recommendedName>
    <alternativeName>
        <fullName evidence="19">Glutathione peroxidase MGST3</fullName>
    </alternativeName>
    <alternativeName>
        <fullName evidence="20">LTC4 synthase MGST3</fullName>
    </alternativeName>
</protein>
<comment type="subcellular location">
    <subcellularLocation>
        <location evidence="1">Mitochondrion outer membrane</location>
        <topology evidence="1">Multi-pass membrane protein</topology>
    </subcellularLocation>
</comment>
<keyword evidence="6" id="KW-0560">Oxidoreductase</keyword>
<comment type="catalytic activity">
    <reaction evidence="17">
        <text>15-deoxy-Delta(12,14)-prostaglandin J2 + glutathione = 15-deoxy-Delta(12,14)-prostaglandin J2-S-(R)-glutathione</text>
        <dbReference type="Rhea" id="RHEA:75963"/>
        <dbReference type="ChEBI" id="CHEBI:57925"/>
        <dbReference type="ChEBI" id="CHEBI:85236"/>
        <dbReference type="ChEBI" id="CHEBI:194498"/>
    </reaction>
    <physiologicalReaction direction="left-to-right" evidence="17">
        <dbReference type="Rhea" id="RHEA:75964"/>
    </physiologicalReaction>
</comment>
<name>A0A9R0W3A6_TRITD</name>
<dbReference type="GO" id="GO:0005741">
    <property type="term" value="C:mitochondrial outer membrane"/>
    <property type="evidence" value="ECO:0007669"/>
    <property type="project" value="UniProtKB-SubCell"/>
</dbReference>
<keyword evidence="2" id="KW-0808">Transferase</keyword>
<accession>A0A9R0W3A6</accession>
<dbReference type="PANTHER" id="PTHR10250:SF22">
    <property type="entry name" value="MICROSOMAL GLUTATHIONE S-TRANSFERASE"/>
    <property type="match status" value="1"/>
</dbReference>
<keyword evidence="4" id="KW-1000">Mitochondrion outer membrane</keyword>
<keyword evidence="23" id="KW-1185">Reference proteome</keyword>
<comment type="pathway">
    <text evidence="14">Lipid metabolism; arachidonate metabolism.</text>
</comment>
<dbReference type="Gene3D" id="1.20.120.550">
    <property type="entry name" value="Membrane associated eicosanoid/glutathione metabolism-like domain"/>
    <property type="match status" value="1"/>
</dbReference>
<dbReference type="SUPFAM" id="SSF161084">
    <property type="entry name" value="MAPEG domain-like"/>
    <property type="match status" value="1"/>
</dbReference>
<gene>
    <name evidence="22" type="ORF">TRITD_4Av1G193630</name>
</gene>
<evidence type="ECO:0000256" key="5">
    <source>
        <dbReference type="ARBA" id="ARBA00022989"/>
    </source>
</evidence>
<evidence type="ECO:0000256" key="7">
    <source>
        <dbReference type="ARBA" id="ARBA00023098"/>
    </source>
</evidence>
<evidence type="ECO:0000256" key="20">
    <source>
        <dbReference type="ARBA" id="ARBA00076908"/>
    </source>
</evidence>
<dbReference type="GO" id="GO:0006691">
    <property type="term" value="P:leukotriene metabolic process"/>
    <property type="evidence" value="ECO:0007669"/>
    <property type="project" value="UniProtKB-ARBA"/>
</dbReference>
<comment type="pathway">
    <text evidence="13">Lipid metabolism; leukotriene C4 biosynthesis.</text>
</comment>
<keyword evidence="7" id="KW-0443">Lipid metabolism</keyword>
<evidence type="ECO:0000256" key="14">
    <source>
        <dbReference type="ARBA" id="ARBA00037916"/>
    </source>
</evidence>
<evidence type="ECO:0000256" key="9">
    <source>
        <dbReference type="ARBA" id="ARBA00023136"/>
    </source>
</evidence>
<keyword evidence="5 21" id="KW-1133">Transmembrane helix</keyword>
<evidence type="ECO:0000256" key="16">
    <source>
        <dbReference type="ARBA" id="ARBA00049298"/>
    </source>
</evidence>
<evidence type="ECO:0000256" key="2">
    <source>
        <dbReference type="ARBA" id="ARBA00022679"/>
    </source>
</evidence>
<dbReference type="GO" id="GO:0004464">
    <property type="term" value="F:leukotriene-C4 synthase activity"/>
    <property type="evidence" value="ECO:0007669"/>
    <property type="project" value="UniProtKB-EC"/>
</dbReference>
<evidence type="ECO:0000256" key="10">
    <source>
        <dbReference type="ARBA" id="ARBA00023139"/>
    </source>
</evidence>
<reference evidence="22 23" key="1">
    <citation type="submission" date="2017-09" db="EMBL/GenBank/DDBJ databases">
        <authorList>
            <consortium name="International Durum Wheat Genome Sequencing Consortium (IDWGSC)"/>
            <person name="Milanesi L."/>
        </authorList>
    </citation>
    <scope>NUCLEOTIDE SEQUENCE [LARGE SCALE GENOMIC DNA]</scope>
    <source>
        <strain evidence="23">cv. Svevo</strain>
    </source>
</reference>
<dbReference type="PANTHER" id="PTHR10250">
    <property type="entry name" value="MICROSOMAL GLUTATHIONE S-TRANSFERASE"/>
    <property type="match status" value="1"/>
</dbReference>
<feature type="transmembrane region" description="Helical" evidence="21">
    <location>
        <begin position="75"/>
        <end position="105"/>
    </location>
</feature>
<dbReference type="InterPro" id="IPR023352">
    <property type="entry name" value="MAPEG-like_dom_sf"/>
</dbReference>
<organism evidence="22 23">
    <name type="scientific">Triticum turgidum subsp. durum</name>
    <name type="common">Durum wheat</name>
    <name type="synonym">Triticum durum</name>
    <dbReference type="NCBI Taxonomy" id="4567"/>
    <lineage>
        <taxon>Eukaryota</taxon>
        <taxon>Viridiplantae</taxon>
        <taxon>Streptophyta</taxon>
        <taxon>Embryophyta</taxon>
        <taxon>Tracheophyta</taxon>
        <taxon>Spermatophyta</taxon>
        <taxon>Magnoliopsida</taxon>
        <taxon>Liliopsida</taxon>
        <taxon>Poales</taxon>
        <taxon>Poaceae</taxon>
        <taxon>BOP clade</taxon>
        <taxon>Pooideae</taxon>
        <taxon>Triticodae</taxon>
        <taxon>Triticeae</taxon>
        <taxon>Triticinae</taxon>
        <taxon>Triticum</taxon>
    </lineage>
</organism>
<proteinExistence type="predicted"/>
<dbReference type="AlphaFoldDB" id="A0A9R0W3A6"/>
<evidence type="ECO:0000256" key="4">
    <source>
        <dbReference type="ARBA" id="ARBA00022787"/>
    </source>
</evidence>
<evidence type="ECO:0000256" key="11">
    <source>
        <dbReference type="ARBA" id="ARBA00023239"/>
    </source>
</evidence>
<dbReference type="OMA" id="IAYAHGY"/>
<evidence type="ECO:0000256" key="17">
    <source>
        <dbReference type="ARBA" id="ARBA00051411"/>
    </source>
</evidence>
<keyword evidence="11" id="KW-0456">Lyase</keyword>
<evidence type="ECO:0000256" key="19">
    <source>
        <dbReference type="ARBA" id="ARBA00075145"/>
    </source>
</evidence>
<evidence type="ECO:0000256" key="15">
    <source>
        <dbReference type="ARBA" id="ARBA00039056"/>
    </source>
</evidence>